<comment type="caution">
    <text evidence="7">The sequence shown here is derived from an EMBL/GenBank/DDBJ whole genome shotgun (WGS) entry which is preliminary data.</text>
</comment>
<dbReference type="InterPro" id="IPR052025">
    <property type="entry name" value="Xyloglucanase_GH74"/>
</dbReference>
<dbReference type="Proteomes" id="UP001320691">
    <property type="component" value="Unassembled WGS sequence"/>
</dbReference>
<evidence type="ECO:0000256" key="5">
    <source>
        <dbReference type="ARBA" id="ARBA00023326"/>
    </source>
</evidence>
<proteinExistence type="inferred from homology"/>
<keyword evidence="5" id="KW-0624">Polysaccharide degradation</keyword>
<dbReference type="EMBL" id="JANUEK010000003">
    <property type="protein sequence ID" value="MCS4279598.1"/>
    <property type="molecule type" value="Genomic_DNA"/>
</dbReference>
<name>A0AAW5PGK4_9GAMM</name>
<evidence type="ECO:0000256" key="1">
    <source>
        <dbReference type="ARBA" id="ARBA00022729"/>
    </source>
</evidence>
<dbReference type="InterPro" id="IPR015943">
    <property type="entry name" value="WD40/YVTN_repeat-like_dom_sf"/>
</dbReference>
<comment type="similarity">
    <text evidence="6">Belongs to the glycosyl hydrolase 74 family.</text>
</comment>
<protein>
    <submittedName>
        <fullName evidence="7">Photosystem II stability/assembly factor-like uncharacterized protein</fullName>
    </submittedName>
</protein>
<dbReference type="SUPFAM" id="SSF110296">
    <property type="entry name" value="Oligoxyloglucan reducing end-specific cellobiohydrolase"/>
    <property type="match status" value="2"/>
</dbReference>
<evidence type="ECO:0000256" key="3">
    <source>
        <dbReference type="ARBA" id="ARBA00023277"/>
    </source>
</evidence>
<dbReference type="GO" id="GO:0000272">
    <property type="term" value="P:polysaccharide catabolic process"/>
    <property type="evidence" value="ECO:0007669"/>
    <property type="project" value="UniProtKB-KW"/>
</dbReference>
<dbReference type="GO" id="GO:0016798">
    <property type="term" value="F:hydrolase activity, acting on glycosyl bonds"/>
    <property type="evidence" value="ECO:0007669"/>
    <property type="project" value="UniProtKB-KW"/>
</dbReference>
<evidence type="ECO:0000256" key="4">
    <source>
        <dbReference type="ARBA" id="ARBA00023295"/>
    </source>
</evidence>
<accession>A0AAW5PGK4</accession>
<dbReference type="RefSeq" id="WP_259260319.1">
    <property type="nucleotide sequence ID" value="NZ_JANUEK010000003.1"/>
</dbReference>
<keyword evidence="1" id="KW-0732">Signal</keyword>
<dbReference type="PANTHER" id="PTHR43739:SF2">
    <property type="entry name" value="OLIGOXYLOGLUCAN-REDUCING END-SPECIFIC XYLOGLUCANASE-RELATED"/>
    <property type="match status" value="1"/>
</dbReference>
<evidence type="ECO:0000256" key="6">
    <source>
        <dbReference type="ARBA" id="ARBA00037986"/>
    </source>
</evidence>
<evidence type="ECO:0000313" key="8">
    <source>
        <dbReference type="Proteomes" id="UP001320691"/>
    </source>
</evidence>
<reference evidence="7" key="1">
    <citation type="submission" date="2022-08" db="EMBL/GenBank/DDBJ databases">
        <title>Genomic analyses of the natural microbiome of Caenorhabditis elegans.</title>
        <authorList>
            <person name="Samuel B."/>
        </authorList>
    </citation>
    <scope>NUCLEOTIDE SEQUENCE</scope>
    <source>
        <strain evidence="7">BIGb0277</strain>
    </source>
</reference>
<dbReference type="GO" id="GO:0010411">
    <property type="term" value="P:xyloglucan metabolic process"/>
    <property type="evidence" value="ECO:0007669"/>
    <property type="project" value="TreeGrafter"/>
</dbReference>
<dbReference type="Gene3D" id="2.130.10.10">
    <property type="entry name" value="YVTN repeat-like/Quinoprotein amine dehydrogenase"/>
    <property type="match status" value="2"/>
</dbReference>
<sequence>MTPADCLIWTLRASARAGRCRAGWLVLLLAVFPSVAAAAPYQWHNVAIGGGGFVTGLVFHPAQPNLLYARTDVGGAYRWDQTTGRWVPLTDWLGRDDANLTGIESLAVDASDPQRVYLAAGTYTNPRVGNGAILRSSDRGATFTRTDLPFKLGGNELSRGNGERLAVDPHQGRILLLGTRSNGLWRSDDHGAHWQEVTSFPAIARSAQASAPAWNGTQQIGIVFVQFDARSGRAGHATPVIHAGVSTTTGPALYRSDDAGKTWQPLPGQPRGLRPTRMAQGSDGRLYIAYADLPGPDRMGNGALWRFDPAQGRWQDISPVPQSSDTQGDGFGWGGVSVEAGNPDVVMASTFNRFGPHDDIFRSTDGGRSWAPVIAGATFEHDNAPWTAHASPHWIADVQIDPFDPRRVLFVTGYGLWASRDIRAIDDARPVQWWFQNDGLEETVPLDLVSPGQGAHLLSALGDIDGFRHDDLTVSPLQYAGPRLTNSESIDAAAQAPSHVVRSGTVRHRLHDEVRAAWSDDGGRTWQTFVSEPPDGEGAGRIRIASDGGRVLWHTLRGSHWYTDDHGRHWQAVLGLPDSAVVVADTRSPAHWFAYDAASGALLRSDDGGASFVADRVRLAPAPALTPELRADPQQPGRVYIGAGPQGLLRWREGELQRVAGVDVVHSLGVGKAAPGRDVASVFVAGAVEGIQGLFRSDDGGARWLRIDDAAHQFGQIQRVTGDPRLHGRVYFATGGRGIVYGDPQ</sequence>
<gene>
    <name evidence="7" type="ORF">M2412_001574</name>
</gene>
<dbReference type="AlphaFoldDB" id="A0AAW5PGK4"/>
<dbReference type="PANTHER" id="PTHR43739">
    <property type="entry name" value="XYLOGLUCANASE (EUROFUNG)"/>
    <property type="match status" value="1"/>
</dbReference>
<evidence type="ECO:0000256" key="2">
    <source>
        <dbReference type="ARBA" id="ARBA00022801"/>
    </source>
</evidence>
<evidence type="ECO:0000313" key="7">
    <source>
        <dbReference type="EMBL" id="MCS4279598.1"/>
    </source>
</evidence>
<dbReference type="CDD" id="cd15482">
    <property type="entry name" value="Sialidase_non-viral"/>
    <property type="match status" value="1"/>
</dbReference>
<keyword evidence="4" id="KW-0326">Glycosidase</keyword>
<organism evidence="7 8">
    <name type="scientific">Stenotrophomonas rhizophila</name>
    <dbReference type="NCBI Taxonomy" id="216778"/>
    <lineage>
        <taxon>Bacteria</taxon>
        <taxon>Pseudomonadati</taxon>
        <taxon>Pseudomonadota</taxon>
        <taxon>Gammaproteobacteria</taxon>
        <taxon>Lysobacterales</taxon>
        <taxon>Lysobacteraceae</taxon>
        <taxon>Stenotrophomonas</taxon>
    </lineage>
</organism>
<keyword evidence="2" id="KW-0378">Hydrolase</keyword>
<keyword evidence="3" id="KW-0119">Carbohydrate metabolism</keyword>